<evidence type="ECO:0000313" key="1">
    <source>
        <dbReference type="EMBL" id="TCP21414.1"/>
    </source>
</evidence>
<protein>
    <submittedName>
        <fullName evidence="1">Uncharacterized protein DUF3572</fullName>
    </submittedName>
</protein>
<proteinExistence type="predicted"/>
<name>A0A4R2NJV5_RHOAD</name>
<dbReference type="RefSeq" id="WP_132604850.1">
    <property type="nucleotide sequence ID" value="NZ_NRRP01000017.1"/>
</dbReference>
<accession>A0A4R2NJV5</accession>
<gene>
    <name evidence="1" type="ORF">EV656_11165</name>
</gene>
<dbReference type="EMBL" id="SLXL01000011">
    <property type="protein sequence ID" value="TCP21414.1"/>
    <property type="molecule type" value="Genomic_DNA"/>
</dbReference>
<dbReference type="InterPro" id="IPR021955">
    <property type="entry name" value="DUF3572"/>
</dbReference>
<evidence type="ECO:0000313" key="2">
    <source>
        <dbReference type="Proteomes" id="UP000295733"/>
    </source>
</evidence>
<dbReference type="Pfam" id="PF12096">
    <property type="entry name" value="DUF3572"/>
    <property type="match status" value="1"/>
</dbReference>
<organism evidence="1 2">
    <name type="scientific">Rhodovulum adriaticum</name>
    <name type="common">Rhodopseudomonas adriatica</name>
    <dbReference type="NCBI Taxonomy" id="35804"/>
    <lineage>
        <taxon>Bacteria</taxon>
        <taxon>Pseudomonadati</taxon>
        <taxon>Pseudomonadota</taxon>
        <taxon>Alphaproteobacteria</taxon>
        <taxon>Rhodobacterales</taxon>
        <taxon>Paracoccaceae</taxon>
        <taxon>Rhodovulum</taxon>
    </lineage>
</organism>
<comment type="caution">
    <text evidence="1">The sequence shown here is derived from an EMBL/GenBank/DDBJ whole genome shotgun (WGS) entry which is preliminary data.</text>
</comment>
<dbReference type="AlphaFoldDB" id="A0A4R2NJV5"/>
<reference evidence="1 2" key="1">
    <citation type="submission" date="2019-03" db="EMBL/GenBank/DDBJ databases">
        <title>Genomic Encyclopedia of Type Strains, Phase IV (KMG-IV): sequencing the most valuable type-strain genomes for metagenomic binning, comparative biology and taxonomic classification.</title>
        <authorList>
            <person name="Goeker M."/>
        </authorList>
    </citation>
    <scope>NUCLEOTIDE SEQUENCE [LARGE SCALE GENOMIC DNA]</scope>
    <source>
        <strain evidence="1 2">DSM 2781</strain>
    </source>
</reference>
<dbReference type="OrthoDB" id="7356934at2"/>
<keyword evidence="2" id="KW-1185">Reference proteome</keyword>
<sequence>MHDESELLALRALAWLVGNDELLPVFLGATGAGEADLRARAAEPEFLASVLDFLLMDDAWVIAFCTAEGLPGEALLRARAALPGGADPHWT</sequence>
<dbReference type="Proteomes" id="UP000295733">
    <property type="component" value="Unassembled WGS sequence"/>
</dbReference>